<name>D3PEB8_DEFDS</name>
<dbReference type="AlphaFoldDB" id="D3PEB8"/>
<keyword evidence="1" id="KW-0677">Repeat</keyword>
<dbReference type="HOGENOM" id="CLU_321253_0_0_0"/>
<dbReference type="PANTHER" id="PTHR44858">
    <property type="entry name" value="TETRATRICOPEPTIDE REPEAT PROTEIN 6"/>
    <property type="match status" value="1"/>
</dbReference>
<organism evidence="4 5">
    <name type="scientific">Deferribacter desulfuricans (strain DSM 14783 / JCM 11476 / NBRC 101012 / SSM1)</name>
    <dbReference type="NCBI Taxonomy" id="639282"/>
    <lineage>
        <taxon>Bacteria</taxon>
        <taxon>Pseudomonadati</taxon>
        <taxon>Deferribacterota</taxon>
        <taxon>Deferribacteres</taxon>
        <taxon>Deferribacterales</taxon>
        <taxon>Deferribacteraceae</taxon>
        <taxon>Deferribacter</taxon>
    </lineage>
</organism>
<keyword evidence="2 3" id="KW-0802">TPR repeat</keyword>
<feature type="repeat" description="TPR" evidence="3">
    <location>
        <begin position="204"/>
        <end position="237"/>
    </location>
</feature>
<proteinExistence type="predicted"/>
<keyword evidence="5" id="KW-1185">Reference proteome</keyword>
<dbReference type="OrthoDB" id="9814448at2"/>
<dbReference type="InterPro" id="IPR019734">
    <property type="entry name" value="TPR_rpt"/>
</dbReference>
<feature type="repeat" description="TPR" evidence="3">
    <location>
        <begin position="139"/>
        <end position="172"/>
    </location>
</feature>
<dbReference type="KEGG" id="ddf:DEFDS_1481"/>
<dbReference type="PROSITE" id="PS50005">
    <property type="entry name" value="TPR"/>
    <property type="match status" value="3"/>
</dbReference>
<dbReference type="eggNOG" id="COG0457">
    <property type="taxonomic scope" value="Bacteria"/>
</dbReference>
<dbReference type="PROSITE" id="PS51257">
    <property type="entry name" value="PROKAR_LIPOPROTEIN"/>
    <property type="match status" value="1"/>
</dbReference>
<dbReference type="Proteomes" id="UP000001520">
    <property type="component" value="Chromosome"/>
</dbReference>
<evidence type="ECO:0000256" key="3">
    <source>
        <dbReference type="PROSITE-ProRule" id="PRU00339"/>
    </source>
</evidence>
<dbReference type="PANTHER" id="PTHR44858:SF1">
    <property type="entry name" value="UDP-N-ACETYLGLUCOSAMINE--PEPTIDE N-ACETYLGLUCOSAMINYLTRANSFERASE SPINDLY-RELATED"/>
    <property type="match status" value="1"/>
</dbReference>
<reference evidence="4 5" key="1">
    <citation type="journal article" date="2010" name="DNA Res.">
        <title>Bacterial lifestyle in a deep-sea hydrothermal vent chimney revealed by the genome sequence of the thermophilic bacterium Deferribacter desulfuricans SSM1.</title>
        <authorList>
            <person name="Takaki Y."/>
            <person name="Shimamura S."/>
            <person name="Nakagawa S."/>
            <person name="Fukuhara Y."/>
            <person name="Horikawa H."/>
            <person name="Ankai A."/>
            <person name="Harada T."/>
            <person name="Hosoyama A."/>
            <person name="Oguchi A."/>
            <person name="Fukui S."/>
            <person name="Fujita N."/>
            <person name="Takami H."/>
            <person name="Takai K."/>
        </authorList>
    </citation>
    <scope>NUCLEOTIDE SEQUENCE [LARGE SCALE GENOMIC DNA]</scope>
    <source>
        <strain evidence="5">DSM 14783 / JCM 11476 / NBRC 101012 / SSM1</strain>
    </source>
</reference>
<dbReference type="InterPro" id="IPR050498">
    <property type="entry name" value="Ycf3"/>
</dbReference>
<dbReference type="Pfam" id="PF13181">
    <property type="entry name" value="TPR_8"/>
    <property type="match status" value="2"/>
</dbReference>
<gene>
    <name evidence="4" type="ordered locus">DEFDS_1481</name>
</gene>
<evidence type="ECO:0000313" key="4">
    <source>
        <dbReference type="EMBL" id="BAI80941.1"/>
    </source>
</evidence>
<sequence length="902" mass="106921">MKKYLILLLFLILLISCKKEKELVQDNATKNLPINPVVEIKKENISKGNKLFLNGNYEEALKYYEKGVKENKSVAYYNIGVSYFLLGNLAESEKYFKLAIKDDPQFKEAYINLVAVLVNEGKADEAEKYIKIIEKYDDLKTYINLANLYLLKGSTAKSYYYFQKALDKGKDNDFVKSSFGSFLISVNNIDQGIKYLLEIKNKGYDEYFNLAKAFYYKKDYKQSINFIKKAIEIKKTEKALKLLADNYNAINDYILEASILSELIELKNRPEYRYRFSLALFKSGDFSKAKEVINSLINQYPFEGKYYKLKYDILINEQKYVEAKNVLAKAYKRINSSFFKYLYVKHLLLYFNDYKSAEKLIKRAKATNDYDYLAYAVYYAKVKQFDKMISALSKINKKDSEYYFLYSYYFIVKGDYKTALKYIDKMSVYENRYYIYKFVSLWNIADLDGLIRLSKLRIDYLKYNRQKPDISFKIKANVYDIGFLYRYDDNFEDVLRLFLVPLIIDPNESVEFLVLGYKLLQDKENIKAINELKKSANFNEGIYYNNKGVKAYLNFKFYDAIKNFKLAAKLLKNNPIINYNLGLSYLSLGDLKRAYSYFDSALLNNKFILYAYLGKAVIFHLEGKMSRISTQYDLVLNNYDISKDKLEYPQIFKYAKYLAEIGLGKYDEVIFEVANSNHDFLYETFMGKLAQFFKERDKTFDVDKFKNIYNFVCFNDLLNNNLSFTGNRVCDHYKAYKRVKSDDVNFSPNFKKDKYEIAQNTMYFVALNKLKDAFKNLQVLSRKDFRYPRLYEISFYYFLLIRDFINAEASYTTLEKLKHSNLYTQYYRMLYFLLNYNEKRLVKEINKFIKDYPVDYKGLMVDALFSFKNNNLKKILDDLISIKSITPDAEQRWSLEILLNDL</sequence>
<feature type="repeat" description="TPR" evidence="3">
    <location>
        <begin position="73"/>
        <end position="106"/>
    </location>
</feature>
<dbReference type="SMART" id="SM00028">
    <property type="entry name" value="TPR"/>
    <property type="match status" value="7"/>
</dbReference>
<accession>D3PEB8</accession>
<dbReference type="EMBL" id="AP011529">
    <property type="protein sequence ID" value="BAI80941.1"/>
    <property type="molecule type" value="Genomic_DNA"/>
</dbReference>
<dbReference type="Gene3D" id="1.25.40.10">
    <property type="entry name" value="Tetratricopeptide repeat domain"/>
    <property type="match status" value="4"/>
</dbReference>
<dbReference type="Pfam" id="PF13432">
    <property type="entry name" value="TPR_16"/>
    <property type="match status" value="1"/>
</dbReference>
<dbReference type="InterPro" id="IPR011990">
    <property type="entry name" value="TPR-like_helical_dom_sf"/>
</dbReference>
<dbReference type="SUPFAM" id="SSF48452">
    <property type="entry name" value="TPR-like"/>
    <property type="match status" value="3"/>
</dbReference>
<evidence type="ECO:0000256" key="1">
    <source>
        <dbReference type="ARBA" id="ARBA00022737"/>
    </source>
</evidence>
<evidence type="ECO:0000256" key="2">
    <source>
        <dbReference type="ARBA" id="ARBA00022803"/>
    </source>
</evidence>
<dbReference type="RefSeq" id="WP_013008187.1">
    <property type="nucleotide sequence ID" value="NC_013939.1"/>
</dbReference>
<protein>
    <submittedName>
        <fullName evidence="4">Uncharacterized protein</fullName>
    </submittedName>
</protein>
<evidence type="ECO:0000313" key="5">
    <source>
        <dbReference type="Proteomes" id="UP000001520"/>
    </source>
</evidence>
<dbReference type="STRING" id="639282.DEFDS_1481"/>